<organism evidence="3 4">
    <name type="scientific">Castilleja foliolosa</name>
    <dbReference type="NCBI Taxonomy" id="1961234"/>
    <lineage>
        <taxon>Eukaryota</taxon>
        <taxon>Viridiplantae</taxon>
        <taxon>Streptophyta</taxon>
        <taxon>Embryophyta</taxon>
        <taxon>Tracheophyta</taxon>
        <taxon>Spermatophyta</taxon>
        <taxon>Magnoliopsida</taxon>
        <taxon>eudicotyledons</taxon>
        <taxon>Gunneridae</taxon>
        <taxon>Pentapetalae</taxon>
        <taxon>asterids</taxon>
        <taxon>lamiids</taxon>
        <taxon>Lamiales</taxon>
        <taxon>Orobanchaceae</taxon>
        <taxon>Pedicularideae</taxon>
        <taxon>Castillejinae</taxon>
        <taxon>Castilleja</taxon>
    </lineage>
</organism>
<comment type="caution">
    <text evidence="3">The sequence shown here is derived from an EMBL/GenBank/DDBJ whole genome shotgun (WGS) entry which is preliminary data.</text>
</comment>
<dbReference type="Proteomes" id="UP001632038">
    <property type="component" value="Unassembled WGS sequence"/>
</dbReference>
<dbReference type="NCBIfam" id="TIGR01640">
    <property type="entry name" value="F_box_assoc_1"/>
    <property type="match status" value="1"/>
</dbReference>
<evidence type="ECO:0000259" key="2">
    <source>
        <dbReference type="SMART" id="SM00256"/>
    </source>
</evidence>
<dbReference type="InterPro" id="IPR050796">
    <property type="entry name" value="SCF_F-box_component"/>
</dbReference>
<feature type="region of interest" description="Disordered" evidence="1">
    <location>
        <begin position="1"/>
        <end position="21"/>
    </location>
</feature>
<dbReference type="PANTHER" id="PTHR31672">
    <property type="entry name" value="BNACNNG10540D PROTEIN"/>
    <property type="match status" value="1"/>
</dbReference>
<dbReference type="Gene3D" id="1.20.1280.50">
    <property type="match status" value="1"/>
</dbReference>
<dbReference type="SUPFAM" id="SSF81383">
    <property type="entry name" value="F-box domain"/>
    <property type="match status" value="1"/>
</dbReference>
<evidence type="ECO:0000256" key="1">
    <source>
        <dbReference type="SAM" id="MobiDB-lite"/>
    </source>
</evidence>
<reference evidence="4" key="1">
    <citation type="journal article" date="2024" name="IScience">
        <title>Strigolactones Initiate the Formation of Haustorium-like Structures in Castilleja.</title>
        <authorList>
            <person name="Buerger M."/>
            <person name="Peterson D."/>
            <person name="Chory J."/>
        </authorList>
    </citation>
    <scope>NUCLEOTIDE SEQUENCE [LARGE SCALE GENOMIC DNA]</scope>
</reference>
<proteinExistence type="predicted"/>
<dbReference type="Pfam" id="PF00646">
    <property type="entry name" value="F-box"/>
    <property type="match status" value="1"/>
</dbReference>
<dbReference type="CDD" id="cd22157">
    <property type="entry name" value="F-box_AtFBW1-like"/>
    <property type="match status" value="1"/>
</dbReference>
<dbReference type="InterPro" id="IPR001810">
    <property type="entry name" value="F-box_dom"/>
</dbReference>
<evidence type="ECO:0000313" key="3">
    <source>
        <dbReference type="EMBL" id="KAL3628728.1"/>
    </source>
</evidence>
<dbReference type="PANTHER" id="PTHR31672:SF13">
    <property type="entry name" value="F-BOX PROTEIN CPR30-LIKE"/>
    <property type="match status" value="1"/>
</dbReference>
<keyword evidence="4" id="KW-1185">Reference proteome</keyword>
<dbReference type="InterPro" id="IPR017451">
    <property type="entry name" value="F-box-assoc_interact_dom"/>
</dbReference>
<dbReference type="InterPro" id="IPR036047">
    <property type="entry name" value="F-box-like_dom_sf"/>
</dbReference>
<dbReference type="Pfam" id="PF07734">
    <property type="entry name" value="FBA_1"/>
    <property type="match status" value="1"/>
</dbReference>
<feature type="compositionally biased region" description="Basic residues" evidence="1">
    <location>
        <begin position="1"/>
        <end position="11"/>
    </location>
</feature>
<gene>
    <name evidence="3" type="ORF">CASFOL_027774</name>
</gene>
<protein>
    <recommendedName>
        <fullName evidence="2">F-box domain-containing protein</fullName>
    </recommendedName>
</protein>
<dbReference type="AlphaFoldDB" id="A0ABD3CGK6"/>
<evidence type="ECO:0000313" key="4">
    <source>
        <dbReference type="Proteomes" id="UP001632038"/>
    </source>
</evidence>
<dbReference type="EMBL" id="JAVIJP010000036">
    <property type="protein sequence ID" value="KAL3628728.1"/>
    <property type="molecule type" value="Genomic_DNA"/>
</dbReference>
<name>A0ABD3CGK6_9LAMI</name>
<dbReference type="SMART" id="SM00256">
    <property type="entry name" value="FBOX"/>
    <property type="match status" value="1"/>
</dbReference>
<accession>A0ABD3CGK6</accession>
<feature type="domain" description="F-box" evidence="2">
    <location>
        <begin position="29"/>
        <end position="69"/>
    </location>
</feature>
<dbReference type="InterPro" id="IPR006527">
    <property type="entry name" value="F-box-assoc_dom_typ1"/>
</dbReference>
<sequence>MPPKRNHRQKNNKPPISGAGSGAMADCVLPQDIMFNIVTRLPVKSIHRFKAVCKPWCNLFATPKFMKSHHAQLSQNPKNQSLLIYSFFDEKGGNTMSLCKIEPIEEKPIHLDHPYPKHLYESDFVGCCNGLVCLAYPMHLHPMPGQWIELWNPALNLSKSVPFQNFYLRGPTLVSIGFGYDDEKDDFKLVRIVHVMDRKRNQGKKAIKGVQVYSANSNCWVTISVGFQFSVLMTKNQAIVNGNPYWVGKVEEKNVLVMFDVRKMVFKTVPLTGLNLSEGEHAKVPFVDWKGSIAAFICKKNDERVLSLDVWVFDSLGKIWIKNRSFGPMELKVDRIVQCLKNGGILVGDCFKDGKVFVLDADDDEENGVSVKKEIVIDRDVDEGLFQIYGYTESLAYIKGMEKVKAKPKRGNDWGKKIEDFFGFLEGFKHMAN</sequence>